<feature type="compositionally biased region" description="Polar residues" evidence="1">
    <location>
        <begin position="1"/>
        <end position="17"/>
    </location>
</feature>
<evidence type="ECO:0000313" key="3">
    <source>
        <dbReference type="Proteomes" id="UP001314169"/>
    </source>
</evidence>
<dbReference type="Proteomes" id="UP001314169">
    <property type="component" value="Chromosome 5"/>
</dbReference>
<keyword evidence="3" id="KW-1185">Reference proteome</keyword>
<name>A0ABP0A5M3_PIPNA</name>
<feature type="region of interest" description="Disordered" evidence="1">
    <location>
        <begin position="1"/>
        <end position="23"/>
    </location>
</feature>
<gene>
    <name evidence="2" type="ORF">MPIPNATIZW_LOCUS14108</name>
</gene>
<protein>
    <submittedName>
        <fullName evidence="2">Uncharacterized protein</fullName>
    </submittedName>
</protein>
<proteinExistence type="predicted"/>
<evidence type="ECO:0000313" key="2">
    <source>
        <dbReference type="EMBL" id="CAK6445802.1"/>
    </source>
</evidence>
<sequence length="106" mass="10590">MTASFASSTKNLANGVTGSDADGLGVGGGWSVFPHRLPRGALGPQVAWRPEIPGSVSAAGLLVETASGGFTPEGGRGAAHSAPSRLQTVSASLSATKWTTALEEIE</sequence>
<accession>A0ABP0A5M3</accession>
<reference evidence="2" key="1">
    <citation type="submission" date="2023-12" db="EMBL/GenBank/DDBJ databases">
        <authorList>
            <person name="Brown T."/>
        </authorList>
    </citation>
    <scope>NUCLEOTIDE SEQUENCE</scope>
</reference>
<dbReference type="EMBL" id="OY882862">
    <property type="protein sequence ID" value="CAK6445802.1"/>
    <property type="molecule type" value="Genomic_DNA"/>
</dbReference>
<evidence type="ECO:0000256" key="1">
    <source>
        <dbReference type="SAM" id="MobiDB-lite"/>
    </source>
</evidence>
<organism evidence="2 3">
    <name type="scientific">Pipistrellus nathusii</name>
    <name type="common">Nathusius' pipistrelle</name>
    <dbReference type="NCBI Taxonomy" id="59473"/>
    <lineage>
        <taxon>Eukaryota</taxon>
        <taxon>Metazoa</taxon>
        <taxon>Chordata</taxon>
        <taxon>Craniata</taxon>
        <taxon>Vertebrata</taxon>
        <taxon>Euteleostomi</taxon>
        <taxon>Mammalia</taxon>
        <taxon>Eutheria</taxon>
        <taxon>Laurasiatheria</taxon>
        <taxon>Chiroptera</taxon>
        <taxon>Yangochiroptera</taxon>
        <taxon>Vespertilionidae</taxon>
        <taxon>Pipistrellus</taxon>
    </lineage>
</organism>